<name>A0A388TFC6_TERA1</name>
<evidence type="ECO:0000256" key="1">
    <source>
        <dbReference type="SAM" id="Phobius"/>
    </source>
</evidence>
<evidence type="ECO:0000313" key="2">
    <source>
        <dbReference type="EMBL" id="GBR74750.1"/>
    </source>
</evidence>
<keyword evidence="1" id="KW-0812">Transmembrane</keyword>
<feature type="transmembrane region" description="Helical" evidence="1">
    <location>
        <begin position="6"/>
        <end position="30"/>
    </location>
</feature>
<dbReference type="EMBL" id="BGZN01000078">
    <property type="protein sequence ID" value="GBR74750.1"/>
    <property type="molecule type" value="Genomic_DNA"/>
</dbReference>
<gene>
    <name evidence="2" type="primary">ytxH</name>
    <name evidence="2" type="ORF">NO1_1875</name>
</gene>
<dbReference type="PANTHER" id="PTHR35792">
    <property type="entry name" value="GENERAL STRESS PROTEIN"/>
    <property type="match status" value="1"/>
</dbReference>
<protein>
    <submittedName>
        <fullName evidence="2">Protein YtxH-like superfamily</fullName>
    </submittedName>
</protein>
<keyword evidence="1" id="KW-0472">Membrane</keyword>
<sequence>MRDRDYGGGVFLEGLLIGAVLGGVLGVLFAPQSGEKTRQWLKEVKEDNQDIIDDGVKNVENLVTSAKQIIDDKIRKIEEKLNKKDDKNKKDK</sequence>
<accession>A0A388TFC6</accession>
<proteinExistence type="predicted"/>
<dbReference type="PANTHER" id="PTHR35792:SF1">
    <property type="entry name" value="SLL0268 PROTEIN"/>
    <property type="match status" value="1"/>
</dbReference>
<keyword evidence="3" id="KW-1185">Reference proteome</keyword>
<dbReference type="InterPro" id="IPR052928">
    <property type="entry name" value="Desiccation-related_membrane"/>
</dbReference>
<comment type="caution">
    <text evidence="2">The sequence shown here is derived from an EMBL/GenBank/DDBJ whole genome shotgun (WGS) entry which is preliminary data.</text>
</comment>
<keyword evidence="1" id="KW-1133">Transmembrane helix</keyword>
<dbReference type="Proteomes" id="UP000269352">
    <property type="component" value="Unassembled WGS sequence"/>
</dbReference>
<organism evidence="2 3">
    <name type="scientific">Termititenax aidoneus</name>
    <dbReference type="NCBI Taxonomy" id="2218524"/>
    <lineage>
        <taxon>Bacteria</taxon>
        <taxon>Bacillati</taxon>
        <taxon>Candidatus Margulisiibacteriota</taxon>
        <taxon>Candidatus Termititenacia</taxon>
        <taxon>Candidatus Termititenacales</taxon>
        <taxon>Candidatus Termititenacaceae</taxon>
        <taxon>Candidatus Termititenax</taxon>
    </lineage>
</organism>
<dbReference type="AlphaFoldDB" id="A0A388TFC6"/>
<evidence type="ECO:0000313" key="3">
    <source>
        <dbReference type="Proteomes" id="UP000269352"/>
    </source>
</evidence>
<reference evidence="2 3" key="1">
    <citation type="journal article" date="2019" name="ISME J.">
        <title>Genome analyses of uncultured TG2/ZB3 bacteria in 'Margulisbacteria' specifically attached to ectosymbiotic spirochetes of protists in the termite gut.</title>
        <authorList>
            <person name="Utami Y.D."/>
            <person name="Kuwahara H."/>
            <person name="Igai K."/>
            <person name="Murakami T."/>
            <person name="Sugaya K."/>
            <person name="Morikawa T."/>
            <person name="Nagura Y."/>
            <person name="Yuki M."/>
            <person name="Deevong P."/>
            <person name="Inoue T."/>
            <person name="Kihara K."/>
            <person name="Lo N."/>
            <person name="Yamada A."/>
            <person name="Ohkuma M."/>
            <person name="Hongoh Y."/>
        </authorList>
    </citation>
    <scope>NUCLEOTIDE SEQUENCE [LARGE SCALE GENOMIC DNA]</scope>
    <source>
        <strain evidence="2">NkOx7-01</strain>
    </source>
</reference>
<dbReference type="InterPro" id="IPR024623">
    <property type="entry name" value="YtxH"/>
</dbReference>
<dbReference type="Pfam" id="PF12732">
    <property type="entry name" value="YtxH"/>
    <property type="match status" value="1"/>
</dbReference>